<feature type="region of interest" description="Disordered" evidence="7">
    <location>
        <begin position="1226"/>
        <end position="1248"/>
    </location>
</feature>
<feature type="region of interest" description="Disordered" evidence="7">
    <location>
        <begin position="1"/>
        <end position="36"/>
    </location>
</feature>
<name>A0A316Z703_9BASI</name>
<evidence type="ECO:0000256" key="4">
    <source>
        <dbReference type="ARBA" id="ARBA00022777"/>
    </source>
</evidence>
<dbReference type="SMART" id="SM00220">
    <property type="entry name" value="S_TKc"/>
    <property type="match status" value="1"/>
</dbReference>
<feature type="compositionally biased region" description="Low complexity" evidence="7">
    <location>
        <begin position="1234"/>
        <end position="1248"/>
    </location>
</feature>
<sequence length="1540" mass="164693">MWERFGKRVGGSAAAGATAGHRRGASAMSHSDSRGSAVDIEDESPILAYAASDLPAKALGRVLIQVTEDNERFAVVDVSGLSDAAAIKERMLSKLHIFDDDHSGFALYRTEIGQLDVDGPRLSDDELLAQCATIGDERGSLKFLLQQIAPPRDSTRTLPPPVASSSSPRRALRELHSGSTTTTSTTHASSSAGVGASSQSHSKSGSLSSRSSAVSDVLAQPEIYDSGSESGAARGLHRSRGASRRPATANEYARAPGSMLLSVTERQKLDDESDMAVVDEMAGLALERRGQTMRASEHDSARRHEGARRPSMPRNASSGENARERGHQGEWDRQYTSAASMYASVPSPPMERHDRMRSETAVHHPHYAQPPDSSAHGRALQPVKSMDELRSRAPPAPPAGSMPPPPSQVHGAYSAYAPGHARPPAPPSAGTPAPRRPSAESHPMRSPPFDPRLAADPYGRPMPHHAADQHMRARAPSFGDPRASRAPTDARLMGPRHAPPGAMGPPPRPGTVAPVVPYSGAPMQPNASFDGRYATAPRPHSVTNEFGARIPGPYAGPAHGARGTSPAPFPSRPHTYHDAPQQQHYRPVPPSQAPQPVPIYMSREDAFTSAHFPASSSRQVSEFQRIASAQGSLTPGMTVQERLRAQQHAPHPQPSFGPREPRAWTGPRSYEPDASLARASPRGESPSRYNPAHGAPYVYAGEQQQRQMRAVPPSADYGPYRAQPASAGAHYGAQPSHHPGQSMQQVSPQMQHQVPRRASAERSSAGSHSSQEQKRGRALDDAAGSAGLVRSSRPEPVSPVDARRRSEDEGGGAHRLGEAADDEDDDALLKMRPLPKPPQQAASPEKPASSAPSLSLTQPPSPPDAAQENLAQAAHWASLFSGLDSEGTVSSAGSATLRADSRSTDGSRSFSSEASSGTITAADFAKLAAGGKKHAEAMSADDGDSATFGSFVDDDSDDEDGAGTWAQPLDSSPALLAVQRQAEAATAEPARPVTPLSHGTTLHDPGVSPRPTSPHAGPSPRRPILTISIADSTSTTVSRATSPQAPRHIAPQSQPSPTPQSASPHLQQLLASGDGSSAGLATPTSAVSQTPSGSGVNRRTSFAHRDGDWAPRPPPEQLYENLDDFFPKHDLDKPVLETLLPGSPLVGSPKAEMASMASVLTPASPVGAAAGRAGRSGHKKSIRIVAQDRKRILERSEHGSRRRLEGMTPLERRRSTKLWGTKVVEMTPSGQEVAPPSATPSESPSSEKPVFKWVKGDLIGKGTYGRVYLALNATTGEMIAVKQVELPTTASDREDVRQKGMVTALKAEISTLKDLDHPHIVSYLGFEETRQHLSIFLEYVPGGSVGSVLRKYGKLEENCIKSFLHQVLEGLSYLHDRGILHRDVKSDNLLLSQDGIVKISDFGTVRRSEDVYGDVASMSLQGSIFWMAPEVVAQSKRGYSAKVDIWSLGCVALEMLAGRRPWSDQEAVEAMFKLGAERRAPPIPPDVRLSKAAAHFLRNCFEIDPEKRPTAAKLLTHVYPLIDDPDWTFEKSQLYRRLSR</sequence>
<dbReference type="PROSITE" id="PS00107">
    <property type="entry name" value="PROTEIN_KINASE_ATP"/>
    <property type="match status" value="1"/>
</dbReference>
<dbReference type="InterPro" id="IPR017441">
    <property type="entry name" value="Protein_kinase_ATP_BS"/>
</dbReference>
<feature type="compositionally biased region" description="Low complexity" evidence="7">
    <location>
        <begin position="839"/>
        <end position="858"/>
    </location>
</feature>
<evidence type="ECO:0000256" key="2">
    <source>
        <dbReference type="ARBA" id="ARBA00022679"/>
    </source>
</evidence>
<keyword evidence="10" id="KW-1185">Reference proteome</keyword>
<dbReference type="PANTHER" id="PTHR48016">
    <property type="entry name" value="MAP KINASE KINASE KINASE SSK2-RELATED-RELATED"/>
    <property type="match status" value="1"/>
</dbReference>
<feature type="region of interest" description="Disordered" evidence="7">
    <location>
        <begin position="549"/>
        <end position="597"/>
    </location>
</feature>
<dbReference type="GO" id="GO:0004709">
    <property type="term" value="F:MAP kinase kinase kinase activity"/>
    <property type="evidence" value="ECO:0007669"/>
    <property type="project" value="UniProtKB-ARBA"/>
</dbReference>
<feature type="compositionally biased region" description="Basic and acidic residues" evidence="7">
    <location>
        <begin position="350"/>
        <end position="362"/>
    </location>
</feature>
<protein>
    <submittedName>
        <fullName evidence="9">Pkinase-domain-containing protein</fullName>
    </submittedName>
</protein>
<dbReference type="PANTHER" id="PTHR48016:SF48">
    <property type="entry name" value="SERINE_THREONINE-PROTEIN KINASE BCK1_SLK1_SSP31"/>
    <property type="match status" value="1"/>
</dbReference>
<dbReference type="InterPro" id="IPR000719">
    <property type="entry name" value="Prot_kinase_dom"/>
</dbReference>
<evidence type="ECO:0000256" key="5">
    <source>
        <dbReference type="ARBA" id="ARBA00022840"/>
    </source>
</evidence>
<feature type="domain" description="Protein kinase" evidence="8">
    <location>
        <begin position="1253"/>
        <end position="1522"/>
    </location>
</feature>
<feature type="compositionally biased region" description="Low complexity" evidence="7">
    <location>
        <begin position="177"/>
        <end position="213"/>
    </location>
</feature>
<dbReference type="GO" id="GO:0000196">
    <property type="term" value="P:cell integrity MAPK cascade"/>
    <property type="evidence" value="ECO:0007669"/>
    <property type="project" value="UniProtKB-ARBA"/>
</dbReference>
<feature type="compositionally biased region" description="Low complexity" evidence="7">
    <location>
        <begin position="906"/>
        <end position="916"/>
    </location>
</feature>
<feature type="compositionally biased region" description="Low complexity" evidence="7">
    <location>
        <begin position="10"/>
        <end position="19"/>
    </location>
</feature>
<feature type="compositionally biased region" description="Acidic residues" evidence="7">
    <location>
        <begin position="952"/>
        <end position="961"/>
    </location>
</feature>
<keyword evidence="3 6" id="KW-0547">Nucleotide-binding</keyword>
<dbReference type="Pfam" id="PF00069">
    <property type="entry name" value="Pkinase"/>
    <property type="match status" value="1"/>
</dbReference>
<feature type="compositionally biased region" description="Polar residues" evidence="7">
    <location>
        <begin position="1029"/>
        <end position="1044"/>
    </location>
</feature>
<dbReference type="GO" id="GO:0005524">
    <property type="term" value="F:ATP binding"/>
    <property type="evidence" value="ECO:0007669"/>
    <property type="project" value="UniProtKB-UniRule"/>
</dbReference>
<gene>
    <name evidence="9" type="ORF">FA09DRAFT_321538</name>
</gene>
<feature type="compositionally biased region" description="Pro residues" evidence="7">
    <location>
        <begin position="394"/>
        <end position="407"/>
    </location>
</feature>
<dbReference type="Proteomes" id="UP000245946">
    <property type="component" value="Unassembled WGS sequence"/>
</dbReference>
<feature type="compositionally biased region" description="Basic and acidic residues" evidence="7">
    <location>
        <begin position="321"/>
        <end position="330"/>
    </location>
</feature>
<dbReference type="OrthoDB" id="266718at2759"/>
<dbReference type="SUPFAM" id="SSF56112">
    <property type="entry name" value="Protein kinase-like (PK-like)"/>
    <property type="match status" value="1"/>
</dbReference>
<keyword evidence="4 9" id="KW-0418">Kinase</keyword>
<dbReference type="FunFam" id="1.10.510.10:FF:000182">
    <property type="entry name" value="MAP kinase kinase kinase mkh1"/>
    <property type="match status" value="1"/>
</dbReference>
<accession>A0A316Z703</accession>
<evidence type="ECO:0000256" key="6">
    <source>
        <dbReference type="PROSITE-ProRule" id="PRU10141"/>
    </source>
</evidence>
<feature type="region of interest" description="Disordered" evidence="7">
    <location>
        <begin position="150"/>
        <end position="213"/>
    </location>
</feature>
<feature type="compositionally biased region" description="Pro residues" evidence="7">
    <location>
        <begin position="587"/>
        <end position="597"/>
    </location>
</feature>
<evidence type="ECO:0000256" key="1">
    <source>
        <dbReference type="ARBA" id="ARBA00006529"/>
    </source>
</evidence>
<evidence type="ECO:0000256" key="7">
    <source>
        <dbReference type="SAM" id="MobiDB-lite"/>
    </source>
</evidence>
<dbReference type="InterPro" id="IPR011009">
    <property type="entry name" value="Kinase-like_dom_sf"/>
</dbReference>
<feature type="region of interest" description="Disordered" evidence="7">
    <location>
        <begin position="344"/>
        <end position="507"/>
    </location>
</feature>
<feature type="compositionally biased region" description="Polar residues" evidence="7">
    <location>
        <begin position="739"/>
        <end position="752"/>
    </location>
</feature>
<dbReference type="PROSITE" id="PS00108">
    <property type="entry name" value="PROTEIN_KINASE_ST"/>
    <property type="match status" value="1"/>
</dbReference>
<feature type="compositionally biased region" description="Basic and acidic residues" evidence="7">
    <location>
        <begin position="801"/>
        <end position="818"/>
    </location>
</feature>
<feature type="binding site" evidence="6">
    <location>
        <position position="1282"/>
    </location>
    <ligand>
        <name>ATP</name>
        <dbReference type="ChEBI" id="CHEBI:30616"/>
    </ligand>
</feature>
<dbReference type="STRING" id="58919.A0A316Z703"/>
<dbReference type="PROSITE" id="PS50011">
    <property type="entry name" value="PROTEIN_KINASE_DOM"/>
    <property type="match status" value="1"/>
</dbReference>
<reference evidence="9 10" key="1">
    <citation type="journal article" date="2018" name="Mol. Biol. Evol.">
        <title>Broad Genomic Sampling Reveals a Smut Pathogenic Ancestry of the Fungal Clade Ustilaginomycotina.</title>
        <authorList>
            <person name="Kijpornyongpan T."/>
            <person name="Mondo S.J."/>
            <person name="Barry K."/>
            <person name="Sandor L."/>
            <person name="Lee J."/>
            <person name="Lipzen A."/>
            <person name="Pangilinan J."/>
            <person name="LaButti K."/>
            <person name="Hainaut M."/>
            <person name="Henrissat B."/>
            <person name="Grigoriev I.V."/>
            <person name="Spatafora J.W."/>
            <person name="Aime M.C."/>
        </authorList>
    </citation>
    <scope>NUCLEOTIDE SEQUENCE [LARGE SCALE GENOMIC DNA]</scope>
    <source>
        <strain evidence="9 10">MCA 4186</strain>
    </source>
</reference>
<feature type="compositionally biased region" description="Low complexity" evidence="7">
    <location>
        <begin position="761"/>
        <end position="770"/>
    </location>
</feature>
<dbReference type="GeneID" id="37268568"/>
<evidence type="ECO:0000256" key="3">
    <source>
        <dbReference type="ARBA" id="ARBA00022741"/>
    </source>
</evidence>
<feature type="region of interest" description="Disordered" evidence="7">
    <location>
        <begin position="225"/>
        <end position="258"/>
    </location>
</feature>
<keyword evidence="5 6" id="KW-0067">ATP-binding</keyword>
<keyword evidence="2" id="KW-0808">Transferase</keyword>
<feature type="compositionally biased region" description="Low complexity" evidence="7">
    <location>
        <begin position="1050"/>
        <end position="1064"/>
    </location>
</feature>
<comment type="similarity">
    <text evidence="1">Belongs to the protein kinase superfamily. STE Ser/Thr protein kinase family. MAP kinase kinase kinase subfamily.</text>
</comment>
<dbReference type="InterPro" id="IPR008271">
    <property type="entry name" value="Ser/Thr_kinase_AS"/>
</dbReference>
<dbReference type="EMBL" id="KZ819301">
    <property type="protein sequence ID" value="PWN95943.1"/>
    <property type="molecule type" value="Genomic_DNA"/>
</dbReference>
<dbReference type="Gene3D" id="1.10.510.10">
    <property type="entry name" value="Transferase(Phosphotransferase) domain 1"/>
    <property type="match status" value="1"/>
</dbReference>
<organism evidence="9 10">
    <name type="scientific">Tilletiopsis washingtonensis</name>
    <dbReference type="NCBI Taxonomy" id="58919"/>
    <lineage>
        <taxon>Eukaryota</taxon>
        <taxon>Fungi</taxon>
        <taxon>Dikarya</taxon>
        <taxon>Basidiomycota</taxon>
        <taxon>Ustilaginomycotina</taxon>
        <taxon>Exobasidiomycetes</taxon>
        <taxon>Entylomatales</taxon>
        <taxon>Entylomatales incertae sedis</taxon>
        <taxon>Tilletiopsis</taxon>
    </lineage>
</organism>
<feature type="compositionally biased region" description="Polar residues" evidence="7">
    <location>
        <begin position="1082"/>
        <end position="1100"/>
    </location>
</feature>
<feature type="region of interest" description="Disordered" evidence="7">
    <location>
        <begin position="644"/>
        <end position="871"/>
    </location>
</feature>
<feature type="compositionally biased region" description="Basic and acidic residues" evidence="7">
    <location>
        <begin position="287"/>
        <end position="308"/>
    </location>
</feature>
<dbReference type="FunFam" id="3.30.200.20:FF:000387">
    <property type="entry name" value="Serine/threonine-protein kinase STE11"/>
    <property type="match status" value="1"/>
</dbReference>
<evidence type="ECO:0000259" key="8">
    <source>
        <dbReference type="PROSITE" id="PS50011"/>
    </source>
</evidence>
<dbReference type="RefSeq" id="XP_025596222.1">
    <property type="nucleotide sequence ID" value="XM_025741024.1"/>
</dbReference>
<evidence type="ECO:0000313" key="9">
    <source>
        <dbReference type="EMBL" id="PWN95943.1"/>
    </source>
</evidence>
<feature type="region of interest" description="Disordered" evidence="7">
    <location>
        <begin position="884"/>
        <end position="1117"/>
    </location>
</feature>
<feature type="compositionally biased region" description="Basic and acidic residues" evidence="7">
    <location>
        <begin position="771"/>
        <end position="780"/>
    </location>
</feature>
<evidence type="ECO:0000313" key="10">
    <source>
        <dbReference type="Proteomes" id="UP000245946"/>
    </source>
</evidence>
<feature type="region of interest" description="Disordered" evidence="7">
    <location>
        <begin position="287"/>
        <end position="330"/>
    </location>
</feature>
<proteinExistence type="inferred from homology"/>
<dbReference type="InterPro" id="IPR050538">
    <property type="entry name" value="MAP_kinase_kinase_kinase"/>
</dbReference>